<evidence type="ECO:0000313" key="3">
    <source>
        <dbReference type="Proteomes" id="UP000288805"/>
    </source>
</evidence>
<dbReference type="EMBL" id="QGNW01001123">
    <property type="protein sequence ID" value="RVW54976.1"/>
    <property type="molecule type" value="Genomic_DNA"/>
</dbReference>
<evidence type="ECO:0000313" key="2">
    <source>
        <dbReference type="EMBL" id="RVW54976.1"/>
    </source>
</evidence>
<feature type="compositionally biased region" description="Basic residues" evidence="1">
    <location>
        <begin position="76"/>
        <end position="88"/>
    </location>
</feature>
<dbReference type="Proteomes" id="UP000288805">
    <property type="component" value="Unassembled WGS sequence"/>
</dbReference>
<protein>
    <submittedName>
        <fullName evidence="2">Uncharacterized protein</fullName>
    </submittedName>
</protein>
<comment type="caution">
    <text evidence="2">The sequence shown here is derived from an EMBL/GenBank/DDBJ whole genome shotgun (WGS) entry which is preliminary data.</text>
</comment>
<accession>A0A438F506</accession>
<dbReference type="AlphaFoldDB" id="A0A438F506"/>
<feature type="region of interest" description="Disordered" evidence="1">
    <location>
        <begin position="66"/>
        <end position="88"/>
    </location>
</feature>
<organism evidence="2 3">
    <name type="scientific">Vitis vinifera</name>
    <name type="common">Grape</name>
    <dbReference type="NCBI Taxonomy" id="29760"/>
    <lineage>
        <taxon>Eukaryota</taxon>
        <taxon>Viridiplantae</taxon>
        <taxon>Streptophyta</taxon>
        <taxon>Embryophyta</taxon>
        <taxon>Tracheophyta</taxon>
        <taxon>Spermatophyta</taxon>
        <taxon>Magnoliopsida</taxon>
        <taxon>eudicotyledons</taxon>
        <taxon>Gunneridae</taxon>
        <taxon>Pentapetalae</taxon>
        <taxon>rosids</taxon>
        <taxon>Vitales</taxon>
        <taxon>Vitaceae</taxon>
        <taxon>Viteae</taxon>
        <taxon>Vitis</taxon>
    </lineage>
</organism>
<evidence type="ECO:0000256" key="1">
    <source>
        <dbReference type="SAM" id="MobiDB-lite"/>
    </source>
</evidence>
<proteinExistence type="predicted"/>
<reference evidence="2 3" key="1">
    <citation type="journal article" date="2018" name="PLoS Genet.">
        <title>Population sequencing reveals clonal diversity and ancestral inbreeding in the grapevine cultivar Chardonnay.</title>
        <authorList>
            <person name="Roach M.J."/>
            <person name="Johnson D.L."/>
            <person name="Bohlmann J."/>
            <person name="van Vuuren H.J."/>
            <person name="Jones S.J."/>
            <person name="Pretorius I.S."/>
            <person name="Schmidt S.A."/>
            <person name="Borneman A.R."/>
        </authorList>
    </citation>
    <scope>NUCLEOTIDE SEQUENCE [LARGE SCALE GENOMIC DNA]</scope>
    <source>
        <strain evidence="3">cv. Chardonnay</strain>
        <tissue evidence="2">Leaf</tissue>
    </source>
</reference>
<sequence>MLSCRSSSEASVQAPFFESLAKKPPTTMDDLFRRANKYSMLEDDVRAATQQVLVAGQASRVARKEMPNFRTGQGRPKGRKGQVARKGRPSHLFPYHMRKLLPMIQGLSDFRWPRPLGTDPSKRDHSKRCAFHKEHGHNRDMQVPPLLVERLIKAGHLKQYLRSDAGGGPRPIDGTIIFPPVDPPGHCSHMRRPHPVPRDRRLRCETHLVDPGSSADLVQASVVSHMGHSLTALKTLGESYPDSTGHQLLLGNIVLPVQAGPVTLNVQFSVYKIYHLQCHLGAHMATLHESHPLYISSNARRMHPSLSPAMTTNSNYWVRRTKIPGSRSLANNPNFGRRYSPYEYQFPPEPEENQNMQNALRQNHDVFAWAHSDMKGIHPSLLLIA</sequence>
<gene>
    <name evidence="2" type="ORF">CK203_096350</name>
</gene>
<name>A0A438F506_VITVI</name>